<evidence type="ECO:0000256" key="10">
    <source>
        <dbReference type="SAM" id="MobiDB-lite"/>
    </source>
</evidence>
<comment type="subcellular location">
    <subcellularLocation>
        <location evidence="1">Nucleus</location>
    </subcellularLocation>
</comment>
<dbReference type="GO" id="GO:0042800">
    <property type="term" value="F:histone H3K4 methyltransferase activity"/>
    <property type="evidence" value="ECO:0007669"/>
    <property type="project" value="TreeGrafter"/>
</dbReference>
<keyword evidence="2" id="KW-0479">Metal-binding</keyword>
<keyword evidence="7" id="KW-0804">Transcription</keyword>
<dbReference type="PROSITE" id="PS50016">
    <property type="entry name" value="ZF_PHD_2"/>
    <property type="match status" value="1"/>
</dbReference>
<dbReference type="GO" id="GO:0044666">
    <property type="term" value="C:MLL3/4 complex"/>
    <property type="evidence" value="ECO:0007669"/>
    <property type="project" value="TreeGrafter"/>
</dbReference>
<dbReference type="GO" id="GO:0003713">
    <property type="term" value="F:transcription coactivator activity"/>
    <property type="evidence" value="ECO:0007669"/>
    <property type="project" value="TreeGrafter"/>
</dbReference>
<sequence>SDPARLLLCDDCDVSYHTYCLDPPLHTVPKGGWKCKWCVCCMRCGATTPGLHCEWQNSYTHCGPCASLLTCPVCRQDFAEEELLLQCQHCDRWVHAVCESLYSEDEAEQASDEGFTCTPCSPYYPKPIVVVQPSYLAPVRVKEPEPQFYRLEGVWLTETGMALLRSISLPQLQKKRPRRPRLDTADGTEPKEGQGEGCGEPMDCDLKAEPPGSPDGEGPEGGTVADGEGLKGGGAEEEVDDKKKKRKPYRPGIGGFMVRQRKCNLLLKRGRILPPVTGEGVAEGTGKAEGLGSDRTADEALCAGGHPDPKPVEAEPEHAKKRRSKKKSKLEDMLPVYLQEAFFGKTLLDLSKRALQAPAGQR</sequence>
<organism evidence="12 13">
    <name type="scientific">Aldrovandia affinis</name>
    <dbReference type="NCBI Taxonomy" id="143900"/>
    <lineage>
        <taxon>Eukaryota</taxon>
        <taxon>Metazoa</taxon>
        <taxon>Chordata</taxon>
        <taxon>Craniata</taxon>
        <taxon>Vertebrata</taxon>
        <taxon>Euteleostomi</taxon>
        <taxon>Actinopterygii</taxon>
        <taxon>Neopterygii</taxon>
        <taxon>Teleostei</taxon>
        <taxon>Notacanthiformes</taxon>
        <taxon>Halosauridae</taxon>
        <taxon>Aldrovandia</taxon>
    </lineage>
</organism>
<feature type="compositionally biased region" description="Basic and acidic residues" evidence="10">
    <location>
        <begin position="307"/>
        <end position="318"/>
    </location>
</feature>
<dbReference type="PANTHER" id="PTHR45888">
    <property type="entry name" value="HL01030P-RELATED"/>
    <property type="match status" value="1"/>
</dbReference>
<evidence type="ECO:0000256" key="9">
    <source>
        <dbReference type="PROSITE-ProRule" id="PRU00146"/>
    </source>
</evidence>
<dbReference type="Proteomes" id="UP001221898">
    <property type="component" value="Unassembled WGS sequence"/>
</dbReference>
<evidence type="ECO:0000256" key="6">
    <source>
        <dbReference type="ARBA" id="ARBA00023015"/>
    </source>
</evidence>
<dbReference type="InterPro" id="IPR013083">
    <property type="entry name" value="Znf_RING/FYVE/PHD"/>
</dbReference>
<dbReference type="GO" id="GO:0045944">
    <property type="term" value="P:positive regulation of transcription by RNA polymerase II"/>
    <property type="evidence" value="ECO:0007669"/>
    <property type="project" value="TreeGrafter"/>
</dbReference>
<keyword evidence="8" id="KW-0539">Nucleus</keyword>
<gene>
    <name evidence="12" type="ORF">AAFF_G00343150</name>
</gene>
<evidence type="ECO:0000313" key="13">
    <source>
        <dbReference type="Proteomes" id="UP001221898"/>
    </source>
</evidence>
<feature type="compositionally biased region" description="Basic residues" evidence="10">
    <location>
        <begin position="319"/>
        <end position="328"/>
    </location>
</feature>
<feature type="compositionally biased region" description="Basic and acidic residues" evidence="10">
    <location>
        <begin position="180"/>
        <end position="194"/>
    </location>
</feature>
<keyword evidence="6" id="KW-0805">Transcription regulation</keyword>
<dbReference type="SUPFAM" id="SSF57903">
    <property type="entry name" value="FYVE/PHD zinc finger"/>
    <property type="match status" value="2"/>
</dbReference>
<keyword evidence="5" id="KW-0862">Zinc</keyword>
<dbReference type="GO" id="GO:0008270">
    <property type="term" value="F:zinc ion binding"/>
    <property type="evidence" value="ECO:0007669"/>
    <property type="project" value="UniProtKB-KW"/>
</dbReference>
<feature type="region of interest" description="Disordered" evidence="10">
    <location>
        <begin position="278"/>
        <end position="330"/>
    </location>
</feature>
<dbReference type="InterPro" id="IPR011011">
    <property type="entry name" value="Znf_FYVE_PHD"/>
</dbReference>
<dbReference type="Pfam" id="PF00628">
    <property type="entry name" value="PHD"/>
    <property type="match status" value="2"/>
</dbReference>
<reference evidence="12" key="1">
    <citation type="journal article" date="2023" name="Science">
        <title>Genome structures resolve the early diversification of teleost fishes.</title>
        <authorList>
            <person name="Parey E."/>
            <person name="Louis A."/>
            <person name="Montfort J."/>
            <person name="Bouchez O."/>
            <person name="Roques C."/>
            <person name="Iampietro C."/>
            <person name="Lluch J."/>
            <person name="Castinel A."/>
            <person name="Donnadieu C."/>
            <person name="Desvignes T."/>
            <person name="Floi Bucao C."/>
            <person name="Jouanno E."/>
            <person name="Wen M."/>
            <person name="Mejri S."/>
            <person name="Dirks R."/>
            <person name="Jansen H."/>
            <person name="Henkel C."/>
            <person name="Chen W.J."/>
            <person name="Zahm M."/>
            <person name="Cabau C."/>
            <person name="Klopp C."/>
            <person name="Thompson A.W."/>
            <person name="Robinson-Rechavi M."/>
            <person name="Braasch I."/>
            <person name="Lecointre G."/>
            <person name="Bobe J."/>
            <person name="Postlethwait J.H."/>
            <person name="Berthelot C."/>
            <person name="Roest Crollius H."/>
            <person name="Guiguen Y."/>
        </authorList>
    </citation>
    <scope>NUCLEOTIDE SEQUENCE</scope>
    <source>
        <strain evidence="12">NC1722</strain>
    </source>
</reference>
<name>A0AAD7WP83_9TELE</name>
<dbReference type="PANTHER" id="PTHR45888:SF2">
    <property type="entry name" value="HISTONE-LYSINE N-METHYLTRANSFERASE 2D"/>
    <property type="match status" value="1"/>
</dbReference>
<dbReference type="EMBL" id="JAINUG010000055">
    <property type="protein sequence ID" value="KAJ8403965.1"/>
    <property type="molecule type" value="Genomic_DNA"/>
</dbReference>
<keyword evidence="13" id="KW-1185">Reference proteome</keyword>
<evidence type="ECO:0000259" key="11">
    <source>
        <dbReference type="PROSITE" id="PS50016"/>
    </source>
</evidence>
<evidence type="ECO:0000256" key="2">
    <source>
        <dbReference type="ARBA" id="ARBA00022723"/>
    </source>
</evidence>
<evidence type="ECO:0000256" key="1">
    <source>
        <dbReference type="ARBA" id="ARBA00004123"/>
    </source>
</evidence>
<feature type="non-terminal residue" evidence="12">
    <location>
        <position position="1"/>
    </location>
</feature>
<feature type="non-terminal residue" evidence="12">
    <location>
        <position position="362"/>
    </location>
</feature>
<feature type="region of interest" description="Disordered" evidence="10">
    <location>
        <begin position="173"/>
        <end position="253"/>
    </location>
</feature>
<evidence type="ECO:0000256" key="8">
    <source>
        <dbReference type="ARBA" id="ARBA00023242"/>
    </source>
</evidence>
<dbReference type="SMART" id="SM00249">
    <property type="entry name" value="PHD"/>
    <property type="match status" value="2"/>
</dbReference>
<dbReference type="InterPro" id="IPR019786">
    <property type="entry name" value="Zinc_finger_PHD-type_CS"/>
</dbReference>
<accession>A0AAD7WP83</accession>
<evidence type="ECO:0000256" key="3">
    <source>
        <dbReference type="ARBA" id="ARBA00022737"/>
    </source>
</evidence>
<evidence type="ECO:0000256" key="5">
    <source>
        <dbReference type="ARBA" id="ARBA00022833"/>
    </source>
</evidence>
<dbReference type="PROSITE" id="PS01359">
    <property type="entry name" value="ZF_PHD_1"/>
    <property type="match status" value="1"/>
</dbReference>
<dbReference type="InterPro" id="IPR001965">
    <property type="entry name" value="Znf_PHD"/>
</dbReference>
<evidence type="ECO:0000313" key="12">
    <source>
        <dbReference type="EMBL" id="KAJ8403965.1"/>
    </source>
</evidence>
<keyword evidence="3" id="KW-0677">Repeat</keyword>
<keyword evidence="4 9" id="KW-0863">Zinc-finger</keyword>
<dbReference type="InterPro" id="IPR019787">
    <property type="entry name" value="Znf_PHD-finger"/>
</dbReference>
<evidence type="ECO:0000256" key="7">
    <source>
        <dbReference type="ARBA" id="ARBA00023163"/>
    </source>
</evidence>
<protein>
    <recommendedName>
        <fullName evidence="11">PHD-type domain-containing protein</fullName>
    </recommendedName>
</protein>
<comment type="caution">
    <text evidence="12">The sequence shown here is derived from an EMBL/GenBank/DDBJ whole genome shotgun (WGS) entry which is preliminary data.</text>
</comment>
<dbReference type="AlphaFoldDB" id="A0AAD7WP83"/>
<dbReference type="CDD" id="cd15513">
    <property type="entry name" value="PHD5_KMT2C_like"/>
    <property type="match status" value="1"/>
</dbReference>
<dbReference type="Gene3D" id="3.30.40.10">
    <property type="entry name" value="Zinc/RING finger domain, C3HC4 (zinc finger)"/>
    <property type="match status" value="2"/>
</dbReference>
<proteinExistence type="predicted"/>
<feature type="domain" description="PHD-type" evidence="11">
    <location>
        <begin position="68"/>
        <end position="123"/>
    </location>
</feature>
<evidence type="ECO:0000256" key="4">
    <source>
        <dbReference type="ARBA" id="ARBA00022771"/>
    </source>
</evidence>